<accession>A0A699L9L4</accession>
<feature type="compositionally biased region" description="Pro residues" evidence="1">
    <location>
        <begin position="28"/>
        <end position="46"/>
    </location>
</feature>
<dbReference type="EMBL" id="BKCJ010594982">
    <property type="protein sequence ID" value="GFB29356.1"/>
    <property type="molecule type" value="Genomic_DNA"/>
</dbReference>
<protein>
    <submittedName>
        <fullName evidence="3">Uncharacterized protein</fullName>
    </submittedName>
</protein>
<proteinExistence type="predicted"/>
<feature type="region of interest" description="Disordered" evidence="1">
    <location>
        <begin position="15"/>
        <end position="49"/>
    </location>
</feature>
<organism evidence="3">
    <name type="scientific">Tanacetum cinerariifolium</name>
    <name type="common">Dalmatian daisy</name>
    <name type="synonym">Chrysanthemum cinerariifolium</name>
    <dbReference type="NCBI Taxonomy" id="118510"/>
    <lineage>
        <taxon>Eukaryota</taxon>
        <taxon>Viridiplantae</taxon>
        <taxon>Streptophyta</taxon>
        <taxon>Embryophyta</taxon>
        <taxon>Tracheophyta</taxon>
        <taxon>Spermatophyta</taxon>
        <taxon>Magnoliopsida</taxon>
        <taxon>eudicotyledons</taxon>
        <taxon>Gunneridae</taxon>
        <taxon>Pentapetalae</taxon>
        <taxon>asterids</taxon>
        <taxon>campanulids</taxon>
        <taxon>Asterales</taxon>
        <taxon>Asteraceae</taxon>
        <taxon>Asteroideae</taxon>
        <taxon>Anthemideae</taxon>
        <taxon>Anthemidinae</taxon>
        <taxon>Tanacetum</taxon>
    </lineage>
</organism>
<evidence type="ECO:0000313" key="3">
    <source>
        <dbReference type="EMBL" id="GFB29356.1"/>
    </source>
</evidence>
<evidence type="ECO:0000256" key="2">
    <source>
        <dbReference type="SAM" id="SignalP"/>
    </source>
</evidence>
<dbReference type="AlphaFoldDB" id="A0A699L9L4"/>
<feature type="compositionally biased region" description="Low complexity" evidence="1">
    <location>
        <begin position="15"/>
        <end position="27"/>
    </location>
</feature>
<reference evidence="3" key="1">
    <citation type="journal article" date="2019" name="Sci. Rep.">
        <title>Draft genome of Tanacetum cinerariifolium, the natural source of mosquito coil.</title>
        <authorList>
            <person name="Yamashiro T."/>
            <person name="Shiraishi A."/>
            <person name="Satake H."/>
            <person name="Nakayama K."/>
        </authorList>
    </citation>
    <scope>NUCLEOTIDE SEQUENCE</scope>
</reference>
<feature type="chain" id="PRO_5025333611" evidence="2">
    <location>
        <begin position="19"/>
        <end position="90"/>
    </location>
</feature>
<feature type="signal peptide" evidence="2">
    <location>
        <begin position="1"/>
        <end position="18"/>
    </location>
</feature>
<keyword evidence="2" id="KW-0732">Signal</keyword>
<evidence type="ECO:0000256" key="1">
    <source>
        <dbReference type="SAM" id="MobiDB-lite"/>
    </source>
</evidence>
<gene>
    <name evidence="3" type="ORF">Tci_701327</name>
</gene>
<sequence>MIILTIGVTISTITTVTTSPPSTTTAPLPLPPSSQPPTTLSPPQPPLITHIPTSLPSPLWLHPRATIINTATIPSTQQGPFGTVTDQGAF</sequence>
<name>A0A699L9L4_TANCI</name>
<comment type="caution">
    <text evidence="3">The sequence shown here is derived from an EMBL/GenBank/DDBJ whole genome shotgun (WGS) entry which is preliminary data.</text>
</comment>